<organism evidence="2 3">
    <name type="scientific">Escallonia rubra</name>
    <dbReference type="NCBI Taxonomy" id="112253"/>
    <lineage>
        <taxon>Eukaryota</taxon>
        <taxon>Viridiplantae</taxon>
        <taxon>Streptophyta</taxon>
        <taxon>Embryophyta</taxon>
        <taxon>Tracheophyta</taxon>
        <taxon>Spermatophyta</taxon>
        <taxon>Magnoliopsida</taxon>
        <taxon>eudicotyledons</taxon>
        <taxon>Gunneridae</taxon>
        <taxon>Pentapetalae</taxon>
        <taxon>asterids</taxon>
        <taxon>campanulids</taxon>
        <taxon>Escalloniales</taxon>
        <taxon>Escalloniaceae</taxon>
        <taxon>Escallonia</taxon>
    </lineage>
</organism>
<dbReference type="PANTHER" id="PTHR40891:SF1">
    <property type="entry name" value="DUF295 DOMAIN-CONTAINING PROTEIN"/>
    <property type="match status" value="1"/>
</dbReference>
<protein>
    <recommendedName>
        <fullName evidence="1">KIB1-4 beta-propeller domain-containing protein</fullName>
    </recommendedName>
</protein>
<reference evidence="2" key="1">
    <citation type="submission" date="2022-12" db="EMBL/GenBank/DDBJ databases">
        <title>Draft genome assemblies for two species of Escallonia (Escalloniales).</title>
        <authorList>
            <person name="Chanderbali A."/>
            <person name="Dervinis C."/>
            <person name="Anghel I."/>
            <person name="Soltis D."/>
            <person name="Soltis P."/>
            <person name="Zapata F."/>
        </authorList>
    </citation>
    <scope>NUCLEOTIDE SEQUENCE</scope>
    <source>
        <strain evidence="2">UCBG92.1500</strain>
        <tissue evidence="2">Leaf</tissue>
    </source>
</reference>
<dbReference type="InterPro" id="IPR005174">
    <property type="entry name" value="KIB1-4_b-propeller"/>
</dbReference>
<evidence type="ECO:0000313" key="2">
    <source>
        <dbReference type="EMBL" id="KAK2966917.1"/>
    </source>
</evidence>
<evidence type="ECO:0000259" key="1">
    <source>
        <dbReference type="Pfam" id="PF03478"/>
    </source>
</evidence>
<proteinExistence type="predicted"/>
<keyword evidence="3" id="KW-1185">Reference proteome</keyword>
<dbReference type="Pfam" id="PF03478">
    <property type="entry name" value="Beta-prop_KIB1-4"/>
    <property type="match status" value="1"/>
</dbReference>
<accession>A0AA88U9I1</accession>
<dbReference type="PANTHER" id="PTHR40891">
    <property type="entry name" value="DUF295 DOMAIN-CONTAINING PROTEIN"/>
    <property type="match status" value="1"/>
</dbReference>
<dbReference type="EMBL" id="JAVXUO010003080">
    <property type="protein sequence ID" value="KAK2966917.1"/>
    <property type="molecule type" value="Genomic_DNA"/>
</dbReference>
<name>A0AA88U9I1_9ASTE</name>
<evidence type="ECO:0000313" key="3">
    <source>
        <dbReference type="Proteomes" id="UP001187471"/>
    </source>
</evidence>
<sequence>MEKINLPPWKLPVVQTCVITSSPTDPNCIVAFLDNEEPYITFCRPGEDRWVEQDYGTSLYEDDMLHAVTVCKGSIYVLTSRGELVRLEVWDGIFVMNKLVADIPPKVLDIAACKVEDIQVYQMDFSKEEWVRVDSLGEDRAFFVNGFGNTASCSASESGVEGNSIYFIDRDYRSLVNIMATKNVIADLVKGEKLNRDNYDVWHKKMKFMLNEQELKEHLTKEMVAPTEAQPLRDHTAYQKWNQKDRSARYTLLSSLQNDLIGQYDELPTCKAL</sequence>
<comment type="caution">
    <text evidence="2">The sequence shown here is derived from an EMBL/GenBank/DDBJ whole genome shotgun (WGS) entry which is preliminary data.</text>
</comment>
<gene>
    <name evidence="2" type="ORF">RJ640_000545</name>
</gene>
<dbReference type="AlphaFoldDB" id="A0AA88U9I1"/>
<dbReference type="Proteomes" id="UP001187471">
    <property type="component" value="Unassembled WGS sequence"/>
</dbReference>
<feature type="domain" description="KIB1-4 beta-propeller" evidence="1">
    <location>
        <begin position="2"/>
        <end position="172"/>
    </location>
</feature>